<reference evidence="14" key="1">
    <citation type="submission" date="2023-02" db="EMBL/GenBank/DDBJ databases">
        <title>Identification and recombinant expression of a fungal hydrolase from Papiliotrema laurentii that hydrolyzes apple cutin and clears colloidal polyester polyurethane.</title>
        <authorList>
            <consortium name="DOE Joint Genome Institute"/>
            <person name="Roman V.A."/>
            <person name="Bojanowski C."/>
            <person name="Crable B.R."/>
            <person name="Wagner D.N."/>
            <person name="Hung C.S."/>
            <person name="Nadeau L.J."/>
            <person name="Schratz L."/>
            <person name="Haridas S."/>
            <person name="Pangilinan J."/>
            <person name="Lipzen A."/>
            <person name="Na H."/>
            <person name="Yan M."/>
            <person name="Ng V."/>
            <person name="Grigoriev I.V."/>
            <person name="Spatafora J.W."/>
            <person name="Barlow D."/>
            <person name="Biffinger J."/>
            <person name="Kelley-Loughnane N."/>
            <person name="Varaljay V.A."/>
            <person name="Crookes-Goodson W.J."/>
        </authorList>
    </citation>
    <scope>NUCLEOTIDE SEQUENCE</scope>
    <source>
        <strain evidence="14">5307AH</strain>
    </source>
</reference>
<comment type="caution">
    <text evidence="14">The sequence shown here is derived from an EMBL/GenBank/DDBJ whole genome shotgun (WGS) entry which is preliminary data.</text>
</comment>
<gene>
    <name evidence="14" type="ORF">DB88DRAFT_478114</name>
</gene>
<keyword evidence="3" id="KW-0489">Methyltransferase</keyword>
<dbReference type="InterPro" id="IPR039753">
    <property type="entry name" value="RG7MT1"/>
</dbReference>
<organism evidence="14 15">
    <name type="scientific">Papiliotrema laurentii</name>
    <name type="common">Cryptococcus laurentii</name>
    <dbReference type="NCBI Taxonomy" id="5418"/>
    <lineage>
        <taxon>Eukaryota</taxon>
        <taxon>Fungi</taxon>
        <taxon>Dikarya</taxon>
        <taxon>Basidiomycota</taxon>
        <taxon>Agaricomycotina</taxon>
        <taxon>Tremellomycetes</taxon>
        <taxon>Tremellales</taxon>
        <taxon>Rhynchogastremaceae</taxon>
        <taxon>Papiliotrema</taxon>
    </lineage>
</organism>
<dbReference type="Pfam" id="PF03291">
    <property type="entry name" value="mRNA_G-N7_MeTrfase"/>
    <property type="match status" value="1"/>
</dbReference>
<feature type="domain" description="MRNA cap 0 methyltransferase" evidence="13">
    <location>
        <begin position="508"/>
        <end position="787"/>
    </location>
</feature>
<evidence type="ECO:0000256" key="5">
    <source>
        <dbReference type="ARBA" id="ARBA00022691"/>
    </source>
</evidence>
<evidence type="ECO:0000256" key="6">
    <source>
        <dbReference type="ARBA" id="ARBA00022884"/>
    </source>
</evidence>
<evidence type="ECO:0000256" key="9">
    <source>
        <dbReference type="ARBA" id="ARBA00033387"/>
    </source>
</evidence>
<dbReference type="GO" id="GO:0005634">
    <property type="term" value="C:nucleus"/>
    <property type="evidence" value="ECO:0007669"/>
    <property type="project" value="TreeGrafter"/>
</dbReference>
<name>A0AAD9L9F3_PAPLA</name>
<dbReference type="GO" id="GO:0003723">
    <property type="term" value="F:RNA binding"/>
    <property type="evidence" value="ECO:0007669"/>
    <property type="project" value="UniProtKB-KW"/>
</dbReference>
<dbReference type="Gene3D" id="3.40.50.150">
    <property type="entry name" value="Vaccinia Virus protein VP39"/>
    <property type="match status" value="1"/>
</dbReference>
<dbReference type="Proteomes" id="UP001182556">
    <property type="component" value="Unassembled WGS sequence"/>
</dbReference>
<keyword evidence="7" id="KW-0506">mRNA capping</keyword>
<dbReference type="EC" id="2.1.1.56" evidence="2"/>
<dbReference type="AlphaFoldDB" id="A0AAD9L9F3"/>
<feature type="compositionally biased region" description="Low complexity" evidence="12">
    <location>
        <begin position="238"/>
        <end position="250"/>
    </location>
</feature>
<feature type="compositionally biased region" description="Basic and acidic residues" evidence="12">
    <location>
        <begin position="458"/>
        <end position="471"/>
    </location>
</feature>
<evidence type="ECO:0000256" key="3">
    <source>
        <dbReference type="ARBA" id="ARBA00022603"/>
    </source>
</evidence>
<evidence type="ECO:0000256" key="10">
    <source>
        <dbReference type="ARBA" id="ARBA00044712"/>
    </source>
</evidence>
<evidence type="ECO:0000313" key="15">
    <source>
        <dbReference type="Proteomes" id="UP001182556"/>
    </source>
</evidence>
<dbReference type="SUPFAM" id="SSF53335">
    <property type="entry name" value="S-adenosyl-L-methionine-dependent methyltransferases"/>
    <property type="match status" value="1"/>
</dbReference>
<proteinExistence type="predicted"/>
<dbReference type="EMBL" id="JAODAN010000001">
    <property type="protein sequence ID" value="KAK1927457.1"/>
    <property type="molecule type" value="Genomic_DNA"/>
</dbReference>
<keyword evidence="7" id="KW-0507">mRNA processing</keyword>
<keyword evidence="5" id="KW-0949">S-adenosyl-L-methionine</keyword>
<evidence type="ECO:0000256" key="11">
    <source>
        <dbReference type="ARBA" id="ARBA00049739"/>
    </source>
</evidence>
<evidence type="ECO:0000259" key="13">
    <source>
        <dbReference type="PROSITE" id="PS51562"/>
    </source>
</evidence>
<dbReference type="PROSITE" id="PS51562">
    <property type="entry name" value="RNA_CAP0_MT"/>
    <property type="match status" value="1"/>
</dbReference>
<evidence type="ECO:0000256" key="2">
    <source>
        <dbReference type="ARBA" id="ARBA00011926"/>
    </source>
</evidence>
<dbReference type="PANTHER" id="PTHR12189">
    <property type="entry name" value="MRNA GUANINE-7- METHYLTRANSFERASE"/>
    <property type="match status" value="1"/>
</dbReference>
<feature type="compositionally biased region" description="Low complexity" evidence="12">
    <location>
        <begin position="124"/>
        <end position="146"/>
    </location>
</feature>
<keyword evidence="4" id="KW-0808">Transferase</keyword>
<evidence type="ECO:0000256" key="1">
    <source>
        <dbReference type="ARBA" id="ARBA00003378"/>
    </source>
</evidence>
<protein>
    <recommendedName>
        <fullName evidence="11">mRNA cap guanine-N(7) methyltransferase</fullName>
        <ecNumber evidence="2">2.1.1.56</ecNumber>
    </recommendedName>
    <alternativeName>
        <fullName evidence="8">mRNA (guanine-N(7))-methyltransferase</fullName>
    </alternativeName>
    <alternativeName>
        <fullName evidence="9">mRNA cap methyltransferase</fullName>
    </alternativeName>
</protein>
<accession>A0AAD9L9F3</accession>
<evidence type="ECO:0000256" key="8">
    <source>
        <dbReference type="ARBA" id="ARBA00032772"/>
    </source>
</evidence>
<feature type="compositionally biased region" description="Basic and acidic residues" evidence="12">
    <location>
        <begin position="286"/>
        <end position="296"/>
    </location>
</feature>
<evidence type="ECO:0000256" key="12">
    <source>
        <dbReference type="SAM" id="MobiDB-lite"/>
    </source>
</evidence>
<evidence type="ECO:0000313" key="14">
    <source>
        <dbReference type="EMBL" id="KAK1927457.1"/>
    </source>
</evidence>
<feature type="compositionally biased region" description="Polar residues" evidence="12">
    <location>
        <begin position="199"/>
        <end position="208"/>
    </location>
</feature>
<feature type="compositionally biased region" description="Polar residues" evidence="12">
    <location>
        <begin position="413"/>
        <end position="426"/>
    </location>
</feature>
<keyword evidence="15" id="KW-1185">Reference proteome</keyword>
<dbReference type="PANTHER" id="PTHR12189:SF2">
    <property type="entry name" value="MRNA CAP GUANINE-N7 METHYLTRANSFERASE"/>
    <property type="match status" value="1"/>
</dbReference>
<comment type="catalytic activity">
    <reaction evidence="10">
        <text>a 5'-end (5'-triphosphoguanosine)-ribonucleoside in mRNA + S-adenosyl-L-methionine = a 5'-end (N(7)-methyl 5'-triphosphoguanosine)-ribonucleoside in mRNA + S-adenosyl-L-homocysteine</text>
        <dbReference type="Rhea" id="RHEA:67008"/>
        <dbReference type="Rhea" id="RHEA-COMP:17166"/>
        <dbReference type="Rhea" id="RHEA-COMP:17167"/>
        <dbReference type="ChEBI" id="CHEBI:57856"/>
        <dbReference type="ChEBI" id="CHEBI:59789"/>
        <dbReference type="ChEBI" id="CHEBI:156461"/>
        <dbReference type="ChEBI" id="CHEBI:167617"/>
        <dbReference type="EC" id="2.1.1.56"/>
    </reaction>
</comment>
<keyword evidence="6" id="KW-0694">RNA-binding</keyword>
<comment type="function">
    <text evidence="1">Responsible for methylating the 5'-cap structure of mRNAs.</text>
</comment>
<feature type="compositionally biased region" description="Basic and acidic residues" evidence="12">
    <location>
        <begin position="1"/>
        <end position="10"/>
    </location>
</feature>
<evidence type="ECO:0000256" key="4">
    <source>
        <dbReference type="ARBA" id="ARBA00022679"/>
    </source>
</evidence>
<dbReference type="InterPro" id="IPR004971">
    <property type="entry name" value="mRNA_G-N7_MeTrfase_dom"/>
</dbReference>
<dbReference type="GO" id="GO:0004482">
    <property type="term" value="F:mRNA 5'-cap (guanine-N7-)-methyltransferase activity"/>
    <property type="evidence" value="ECO:0007669"/>
    <property type="project" value="UniProtKB-EC"/>
</dbReference>
<feature type="region of interest" description="Disordered" evidence="12">
    <location>
        <begin position="1"/>
        <end position="471"/>
    </location>
</feature>
<feature type="compositionally biased region" description="Low complexity" evidence="12">
    <location>
        <begin position="261"/>
        <end position="273"/>
    </location>
</feature>
<feature type="compositionally biased region" description="Low complexity" evidence="12">
    <location>
        <begin position="86"/>
        <end position="96"/>
    </location>
</feature>
<sequence length="787" mass="86273">MVYDPIRDCEVPSPANNTSQGNAWKENRTPGSEGNHYAFQPQHPGYGPAPPPAFNIDQRSPGPSRSLSGGLRGLLNEDDSRRNSEQRSSISSSATRPGDGDDMFTSSNAPRPSIHSILNVAQGPTPVSKSSSASSVPRSSPSNASPGPRNQYLDPNGLLTPVTPAAAVGARLSRSPHAMYPDGASPRSNLQPLPHDYQSEASDPSSRRASGGAQRPMLPPQDIPQHYDYRNTPTLGHLPLRSPSVSVSPRAYQASLPPVFPSSRPGSSSASNPFAFQHAPSASPTRPDRVLSEEFSRPGSVGSLGSRRATMSERRNSQMSQPFSPGVAVKSPSPAVLTIPYEPRRISRPTALYKPIGPEELAEIKARGLTNNPLRRRKRKPLPSWSGPSSRLPNEGDSSYFPPQEDTSARAGSMSTAASVGRSSITPGPAYDRASGTPVDHHSAPSGRRNASGSHGEVSLKRPLDNDESGHDAVRRKVDAGAYAGNASTVAEHYNSRPNVGVENRELSPIIGLKKFNNWIKSVLIGKFAYRGRDRPVAHILDIGCGKGGDLNKWKQARIRLYVGLDIAETSIAQATERFQKMHRPGFDAYFYAYDCFSNSLKDILPGSLAQKDLYDNVTMQFCMHYAFETASKARMMMENVSRYLRPGGIFIGTIPDSQLLLNKLAEVPEDDPSLRFGNECYFVEFSEREHKGIYGHQYRFYLEDAVGDVPEYIVHWQNFVDLAAEYRLRLVYRKSFNEILQEEQSSRDFGPLLGKMGVINHEGQSAMDANQWEAANLYMAFAFEKF</sequence>
<dbReference type="InterPro" id="IPR029063">
    <property type="entry name" value="SAM-dependent_MTases_sf"/>
</dbReference>
<dbReference type="CDD" id="cd02440">
    <property type="entry name" value="AdoMet_MTases"/>
    <property type="match status" value="1"/>
</dbReference>
<feature type="compositionally biased region" description="Low complexity" evidence="12">
    <location>
        <begin position="59"/>
        <end position="69"/>
    </location>
</feature>
<evidence type="ECO:0000256" key="7">
    <source>
        <dbReference type="ARBA" id="ARBA00023042"/>
    </source>
</evidence>